<gene>
    <name evidence="1" type="ORF">Anapl_01864</name>
</gene>
<organism evidence="1 2">
    <name type="scientific">Anas platyrhynchos</name>
    <name type="common">Mallard</name>
    <name type="synonym">Anas boschas</name>
    <dbReference type="NCBI Taxonomy" id="8839"/>
    <lineage>
        <taxon>Eukaryota</taxon>
        <taxon>Metazoa</taxon>
        <taxon>Chordata</taxon>
        <taxon>Craniata</taxon>
        <taxon>Vertebrata</taxon>
        <taxon>Euteleostomi</taxon>
        <taxon>Archelosauria</taxon>
        <taxon>Archosauria</taxon>
        <taxon>Dinosauria</taxon>
        <taxon>Saurischia</taxon>
        <taxon>Theropoda</taxon>
        <taxon>Coelurosauria</taxon>
        <taxon>Aves</taxon>
        <taxon>Neognathae</taxon>
        <taxon>Galloanserae</taxon>
        <taxon>Anseriformes</taxon>
        <taxon>Anatidae</taxon>
        <taxon>Anatinae</taxon>
        <taxon>Anas</taxon>
    </lineage>
</organism>
<dbReference type="AlphaFoldDB" id="R0M3I8"/>
<proteinExistence type="predicted"/>
<reference evidence="2" key="1">
    <citation type="journal article" date="2013" name="Nat. Genet.">
        <title>The duck genome and transcriptome provide insight into an avian influenza virus reservoir species.</title>
        <authorList>
            <person name="Huang Y."/>
            <person name="Li Y."/>
            <person name="Burt D.W."/>
            <person name="Chen H."/>
            <person name="Zhang Y."/>
            <person name="Qian W."/>
            <person name="Kim H."/>
            <person name="Gan S."/>
            <person name="Zhao Y."/>
            <person name="Li J."/>
            <person name="Yi K."/>
            <person name="Feng H."/>
            <person name="Zhu P."/>
            <person name="Li B."/>
            <person name="Liu Q."/>
            <person name="Fairley S."/>
            <person name="Magor K.E."/>
            <person name="Du Z."/>
            <person name="Hu X."/>
            <person name="Goodman L."/>
            <person name="Tafer H."/>
            <person name="Vignal A."/>
            <person name="Lee T."/>
            <person name="Kim K.W."/>
            <person name="Sheng Z."/>
            <person name="An Y."/>
            <person name="Searle S."/>
            <person name="Herrero J."/>
            <person name="Groenen M.A."/>
            <person name="Crooijmans R.P."/>
            <person name="Faraut T."/>
            <person name="Cai Q."/>
            <person name="Webster R.G."/>
            <person name="Aldridge J.R."/>
            <person name="Warren W.C."/>
            <person name="Bartschat S."/>
            <person name="Kehr S."/>
            <person name="Marz M."/>
            <person name="Stadler P.F."/>
            <person name="Smith J."/>
            <person name="Kraus R.H."/>
            <person name="Zhao Y."/>
            <person name="Ren L."/>
            <person name="Fei J."/>
            <person name="Morisson M."/>
            <person name="Kaiser P."/>
            <person name="Griffin D.K."/>
            <person name="Rao M."/>
            <person name="Pitel F."/>
            <person name="Wang J."/>
            <person name="Li N."/>
        </authorList>
    </citation>
    <scope>NUCLEOTIDE SEQUENCE [LARGE SCALE GENOMIC DNA]</scope>
</reference>
<accession>R0M3I8</accession>
<dbReference type="EMBL" id="KB742432">
    <property type="protein sequence ID" value="EOB08675.1"/>
    <property type="molecule type" value="Genomic_DNA"/>
</dbReference>
<evidence type="ECO:0000313" key="1">
    <source>
        <dbReference type="EMBL" id="EOB08675.1"/>
    </source>
</evidence>
<protein>
    <submittedName>
        <fullName evidence="1">Uncharacterized protein</fullName>
    </submittedName>
</protein>
<name>R0M3I8_ANAPL</name>
<evidence type="ECO:0000313" key="2">
    <source>
        <dbReference type="Proteomes" id="UP000296049"/>
    </source>
</evidence>
<dbReference type="Proteomes" id="UP000296049">
    <property type="component" value="Unassembled WGS sequence"/>
</dbReference>
<sequence>MHQLTRQIRAVTMRNTFIWNRQVNRMLLCRLQLASQGRRHRQRLLLRGQEAESLTASPMGFSIACREPEERHKLLSVHMTCTEKKAFSKNNHGLILPLWFYKLLTSLHTKIDQFGQKQAPSQSKCTPCSSLLTERGLVWAETNHLGLGEWSLGAIMGCGSGDPAETWGAVPAMHRPCVLEELCPLLLCWPCLSLLPHA</sequence>
<keyword evidence="2" id="KW-1185">Reference proteome</keyword>